<dbReference type="GO" id="GO:0006508">
    <property type="term" value="P:proteolysis"/>
    <property type="evidence" value="ECO:0007669"/>
    <property type="project" value="UniProtKB-KW"/>
</dbReference>
<dbReference type="InterPro" id="IPR008580">
    <property type="entry name" value="PPPDE_dom"/>
</dbReference>
<sequence>MAAPSRGGRRSLPREQVVLNIYDLHDNSWLYHLGIGIFHSGVQIHGVEYAYGGHEYDMSGVFATAPRDAPGPVTWRESVVIGYTSLEPHEVQDVVQHLGYEFRGNSYHLLERNCNHFSEALCEKLTGERTPSWVNRLAGLAVMLHCILPSALGLPPLLTTPSVKPAVVTEERQTLLREGMREGRSGSAVLTDERHILLREACPARDPAKVQASCLG</sequence>
<evidence type="ECO:0000256" key="1">
    <source>
        <dbReference type="ARBA" id="ARBA00008140"/>
    </source>
</evidence>
<keyword evidence="6" id="KW-1185">Reference proteome</keyword>
<gene>
    <name evidence="5" type="ORF">WJX81_008544</name>
</gene>
<comment type="caution">
    <text evidence="5">The sequence shown here is derived from an EMBL/GenBank/DDBJ whole genome shotgun (WGS) entry which is preliminary data.</text>
</comment>
<evidence type="ECO:0000259" key="4">
    <source>
        <dbReference type="PROSITE" id="PS51858"/>
    </source>
</evidence>
<dbReference type="PANTHER" id="PTHR12378:SF80">
    <property type="entry name" value="IP06716P-RELATED"/>
    <property type="match status" value="1"/>
</dbReference>
<dbReference type="InterPro" id="IPR042266">
    <property type="entry name" value="PPPDE_sf"/>
</dbReference>
<evidence type="ECO:0000313" key="5">
    <source>
        <dbReference type="EMBL" id="KAK9842103.1"/>
    </source>
</evidence>
<keyword evidence="2" id="KW-0645">Protease</keyword>
<protein>
    <recommendedName>
        <fullName evidence="4">PPPDE domain-containing protein</fullName>
    </recommendedName>
</protein>
<dbReference type="Pfam" id="PF05903">
    <property type="entry name" value="Peptidase_C97"/>
    <property type="match status" value="1"/>
</dbReference>
<dbReference type="Proteomes" id="UP001445335">
    <property type="component" value="Unassembled WGS sequence"/>
</dbReference>
<reference evidence="5 6" key="1">
    <citation type="journal article" date="2024" name="Nat. Commun.">
        <title>Phylogenomics reveals the evolutionary origins of lichenization in chlorophyte algae.</title>
        <authorList>
            <person name="Puginier C."/>
            <person name="Libourel C."/>
            <person name="Otte J."/>
            <person name="Skaloud P."/>
            <person name="Haon M."/>
            <person name="Grisel S."/>
            <person name="Petersen M."/>
            <person name="Berrin J.G."/>
            <person name="Delaux P.M."/>
            <person name="Dal Grande F."/>
            <person name="Keller J."/>
        </authorList>
    </citation>
    <scope>NUCLEOTIDE SEQUENCE [LARGE SCALE GENOMIC DNA]</scope>
    <source>
        <strain evidence="5 6">SAG 245.80</strain>
    </source>
</reference>
<name>A0AAW1S9J6_9CHLO</name>
<keyword evidence="3" id="KW-0378">Hydrolase</keyword>
<accession>A0AAW1S9J6</accession>
<proteinExistence type="inferred from homology"/>
<dbReference type="PANTHER" id="PTHR12378">
    <property type="entry name" value="DESUMOYLATING ISOPEPTIDASE"/>
    <property type="match status" value="1"/>
</dbReference>
<dbReference type="Gene3D" id="3.90.1720.30">
    <property type="entry name" value="PPPDE domains"/>
    <property type="match status" value="1"/>
</dbReference>
<dbReference type="GO" id="GO:0101005">
    <property type="term" value="F:deubiquitinase activity"/>
    <property type="evidence" value="ECO:0007669"/>
    <property type="project" value="TreeGrafter"/>
</dbReference>
<dbReference type="AlphaFoldDB" id="A0AAW1S9J6"/>
<dbReference type="PROSITE" id="PS51858">
    <property type="entry name" value="PPPDE"/>
    <property type="match status" value="1"/>
</dbReference>
<evidence type="ECO:0000256" key="3">
    <source>
        <dbReference type="ARBA" id="ARBA00022801"/>
    </source>
</evidence>
<dbReference type="EMBL" id="JALJOU010000009">
    <property type="protein sequence ID" value="KAK9842103.1"/>
    <property type="molecule type" value="Genomic_DNA"/>
</dbReference>
<comment type="similarity">
    <text evidence="1">Belongs to the DeSI family.</text>
</comment>
<dbReference type="GO" id="GO:0016579">
    <property type="term" value="P:protein deubiquitination"/>
    <property type="evidence" value="ECO:0007669"/>
    <property type="project" value="TreeGrafter"/>
</dbReference>
<evidence type="ECO:0000256" key="2">
    <source>
        <dbReference type="ARBA" id="ARBA00022670"/>
    </source>
</evidence>
<evidence type="ECO:0000313" key="6">
    <source>
        <dbReference type="Proteomes" id="UP001445335"/>
    </source>
</evidence>
<dbReference type="SMART" id="SM01179">
    <property type="entry name" value="DUF862"/>
    <property type="match status" value="1"/>
</dbReference>
<organism evidence="5 6">
    <name type="scientific">Elliptochloris bilobata</name>
    <dbReference type="NCBI Taxonomy" id="381761"/>
    <lineage>
        <taxon>Eukaryota</taxon>
        <taxon>Viridiplantae</taxon>
        <taxon>Chlorophyta</taxon>
        <taxon>core chlorophytes</taxon>
        <taxon>Trebouxiophyceae</taxon>
        <taxon>Trebouxiophyceae incertae sedis</taxon>
        <taxon>Elliptochloris clade</taxon>
        <taxon>Elliptochloris</taxon>
    </lineage>
</organism>
<feature type="domain" description="PPPDE" evidence="4">
    <location>
        <begin position="15"/>
        <end position="152"/>
    </location>
</feature>